<protein>
    <submittedName>
        <fullName evidence="2">SDR family oxidoreductase</fullName>
    </submittedName>
</protein>
<name>A0A7V4XQM4_9BACT</name>
<dbReference type="Pfam" id="PF13561">
    <property type="entry name" value="adh_short_C2"/>
    <property type="match status" value="1"/>
</dbReference>
<evidence type="ECO:0000313" key="2">
    <source>
        <dbReference type="EMBL" id="HGY93414.1"/>
    </source>
</evidence>
<dbReference type="InterPro" id="IPR036291">
    <property type="entry name" value="NAD(P)-bd_dom_sf"/>
</dbReference>
<dbReference type="PRINTS" id="PR00080">
    <property type="entry name" value="SDRFAMILY"/>
</dbReference>
<accession>A0A7V4XQM4</accession>
<comment type="caution">
    <text evidence="2">The sequence shown here is derived from an EMBL/GenBank/DDBJ whole genome shotgun (WGS) entry which is preliminary data.</text>
</comment>
<comment type="similarity">
    <text evidence="1">Belongs to the short-chain dehydrogenases/reductases (SDR) family.</text>
</comment>
<proteinExistence type="inferred from homology"/>
<dbReference type="PRINTS" id="PR00081">
    <property type="entry name" value="GDHRDH"/>
</dbReference>
<dbReference type="EMBL" id="DTKL01000015">
    <property type="protein sequence ID" value="HGY93414.1"/>
    <property type="molecule type" value="Genomic_DNA"/>
</dbReference>
<dbReference type="InterPro" id="IPR002347">
    <property type="entry name" value="SDR_fam"/>
</dbReference>
<dbReference type="SUPFAM" id="SSF51735">
    <property type="entry name" value="NAD(P)-binding Rossmann-fold domains"/>
    <property type="match status" value="1"/>
</dbReference>
<dbReference type="InterPro" id="IPR020904">
    <property type="entry name" value="Sc_DH/Rdtase_CS"/>
</dbReference>
<sequence length="255" mass="26777">MRLQGKTAVVTGAGTGIGKAIALAFAQEGAAVVVDYVGDASVAKDTIAKIDAMGGKSLAIDADVSVPDQVNALIHQTVAAFGKLDIFVNNAGIEKKVAFVDYPLEEWQKIIAVNLTGPFLCAQAAAKQMIAQGVGGRIINISSIHEDLPMPTNAPYCATKGGLRMLMRTIAVELAPHQITVNNIGPGAIYTPIDKDVESDAMLNDKILAEIPLGRWGRPEEVAQLAVYLASDHAAYITGSTHFIDGGMLRNAGNL</sequence>
<dbReference type="NCBIfam" id="NF005559">
    <property type="entry name" value="PRK07231.1"/>
    <property type="match status" value="1"/>
</dbReference>
<dbReference type="FunFam" id="3.40.50.720:FF:000084">
    <property type="entry name" value="Short-chain dehydrogenase reductase"/>
    <property type="match status" value="1"/>
</dbReference>
<evidence type="ECO:0000256" key="1">
    <source>
        <dbReference type="ARBA" id="ARBA00006484"/>
    </source>
</evidence>
<dbReference type="NCBIfam" id="NF009384">
    <property type="entry name" value="PRK12743.1"/>
    <property type="match status" value="1"/>
</dbReference>
<organism evidence="2">
    <name type="scientific">Acidobacterium capsulatum</name>
    <dbReference type="NCBI Taxonomy" id="33075"/>
    <lineage>
        <taxon>Bacteria</taxon>
        <taxon>Pseudomonadati</taxon>
        <taxon>Acidobacteriota</taxon>
        <taxon>Terriglobia</taxon>
        <taxon>Terriglobales</taxon>
        <taxon>Acidobacteriaceae</taxon>
        <taxon>Acidobacterium</taxon>
    </lineage>
</organism>
<dbReference type="PANTHER" id="PTHR42760">
    <property type="entry name" value="SHORT-CHAIN DEHYDROGENASES/REDUCTASES FAMILY MEMBER"/>
    <property type="match status" value="1"/>
</dbReference>
<reference evidence="2" key="1">
    <citation type="journal article" date="2020" name="mSystems">
        <title>Genome- and Community-Level Interaction Insights into Carbon Utilization and Element Cycling Functions of Hydrothermarchaeota in Hydrothermal Sediment.</title>
        <authorList>
            <person name="Zhou Z."/>
            <person name="Liu Y."/>
            <person name="Xu W."/>
            <person name="Pan J."/>
            <person name="Luo Z.H."/>
            <person name="Li M."/>
        </authorList>
    </citation>
    <scope>NUCLEOTIDE SEQUENCE [LARGE SCALE GENOMIC DNA]</scope>
    <source>
        <strain evidence="2">SpSt-855</strain>
    </source>
</reference>
<gene>
    <name evidence="2" type="ORF">ENW50_01805</name>
</gene>
<dbReference type="GO" id="GO:0016616">
    <property type="term" value="F:oxidoreductase activity, acting on the CH-OH group of donors, NAD or NADP as acceptor"/>
    <property type="evidence" value="ECO:0007669"/>
    <property type="project" value="TreeGrafter"/>
</dbReference>
<dbReference type="PROSITE" id="PS00061">
    <property type="entry name" value="ADH_SHORT"/>
    <property type="match status" value="1"/>
</dbReference>
<dbReference type="PANTHER" id="PTHR42760:SF132">
    <property type="entry name" value="SHORT-CHAIN DEHYDROGENASE_REDUCTASE FAMILY PROTEIN"/>
    <property type="match status" value="1"/>
</dbReference>
<dbReference type="AlphaFoldDB" id="A0A7V4XQM4"/>
<dbReference type="Gene3D" id="3.40.50.720">
    <property type="entry name" value="NAD(P)-binding Rossmann-like Domain"/>
    <property type="match status" value="1"/>
</dbReference>